<proteinExistence type="predicted"/>
<dbReference type="EMBL" id="VCDI01000005">
    <property type="protein sequence ID" value="TLU71783.1"/>
    <property type="molecule type" value="Genomic_DNA"/>
</dbReference>
<keyword evidence="1" id="KW-0472">Membrane</keyword>
<evidence type="ECO:0000313" key="2">
    <source>
        <dbReference type="EMBL" id="TLU71783.1"/>
    </source>
</evidence>
<dbReference type="Proteomes" id="UP000305654">
    <property type="component" value="Unassembled WGS sequence"/>
</dbReference>
<gene>
    <name evidence="2" type="ORF">FE263_15065</name>
</gene>
<protein>
    <submittedName>
        <fullName evidence="2">Uncharacterized protein</fullName>
    </submittedName>
</protein>
<dbReference type="AlphaFoldDB" id="A0A5R9J4J2"/>
<reference evidence="2 3" key="1">
    <citation type="submission" date="2019-05" db="EMBL/GenBank/DDBJ databases">
        <authorList>
            <person name="Pankratov T."/>
            <person name="Grouzdev D."/>
        </authorList>
    </citation>
    <scope>NUCLEOTIDE SEQUENCE [LARGE SCALE GENOMIC DNA]</scope>
    <source>
        <strain evidence="2 3">KEBCLARHB70R</strain>
    </source>
</reference>
<sequence>MSRNGIALIWVLGGVLALLLIFAGPNPVELALREAIDRTELFLDRLGGPTIAVVRAVAVALFCVFLALCVVALRRGQAAIGLAVVVSIVFLLLAGYDFAWILYLRRPHWVLALLVALFASLSMTRRLMAGASLPARRPR</sequence>
<feature type="transmembrane region" description="Helical" evidence="1">
    <location>
        <begin position="80"/>
        <end position="103"/>
    </location>
</feature>
<dbReference type="RefSeq" id="WP_138326853.1">
    <property type="nucleotide sequence ID" value="NZ_VCDI01000005.1"/>
</dbReference>
<comment type="caution">
    <text evidence="2">The sequence shown here is derived from an EMBL/GenBank/DDBJ whole genome shotgun (WGS) entry which is preliminary data.</text>
</comment>
<evidence type="ECO:0000313" key="3">
    <source>
        <dbReference type="Proteomes" id="UP000305654"/>
    </source>
</evidence>
<name>A0A5R9J4J2_9PROT</name>
<keyword evidence="3" id="KW-1185">Reference proteome</keyword>
<keyword evidence="1" id="KW-1133">Transmembrane helix</keyword>
<feature type="transmembrane region" description="Helical" evidence="1">
    <location>
        <begin position="47"/>
        <end position="73"/>
    </location>
</feature>
<feature type="transmembrane region" description="Helical" evidence="1">
    <location>
        <begin position="109"/>
        <end position="128"/>
    </location>
</feature>
<keyword evidence="1" id="KW-0812">Transmembrane</keyword>
<organism evidence="2 3">
    <name type="scientific">Lichenicoccus roseus</name>
    <dbReference type="NCBI Taxonomy" id="2683649"/>
    <lineage>
        <taxon>Bacteria</taxon>
        <taxon>Pseudomonadati</taxon>
        <taxon>Pseudomonadota</taxon>
        <taxon>Alphaproteobacteria</taxon>
        <taxon>Acetobacterales</taxon>
        <taxon>Acetobacteraceae</taxon>
        <taxon>Lichenicoccus</taxon>
    </lineage>
</organism>
<accession>A0A5R9J4J2</accession>
<evidence type="ECO:0000256" key="1">
    <source>
        <dbReference type="SAM" id="Phobius"/>
    </source>
</evidence>